<dbReference type="Proteomes" id="UP001148203">
    <property type="component" value="Unassembled WGS sequence"/>
</dbReference>
<reference evidence="1 2" key="1">
    <citation type="submission" date="2022-05" db="EMBL/GenBank/DDBJ databases">
        <title>Novel Pseudomonas spp. Isolated from a Rainbow Trout Aquaculture Facility.</title>
        <authorList>
            <person name="Testerman T."/>
            <person name="Graf J."/>
        </authorList>
    </citation>
    <scope>NUCLEOTIDE SEQUENCE [LARGE SCALE GENOMIC DNA]</scope>
    <source>
        <strain evidence="1 2">ID681</strain>
    </source>
</reference>
<protein>
    <submittedName>
        <fullName evidence="1">Uncharacterized protein</fullName>
    </submittedName>
</protein>
<organism evidence="1 2">
    <name type="scientific">Pseudomonas fontis</name>
    <dbReference type="NCBI Taxonomy" id="2942633"/>
    <lineage>
        <taxon>Bacteria</taxon>
        <taxon>Pseudomonadati</taxon>
        <taxon>Pseudomonadota</taxon>
        <taxon>Gammaproteobacteria</taxon>
        <taxon>Pseudomonadales</taxon>
        <taxon>Pseudomonadaceae</taxon>
        <taxon>Pseudomonas</taxon>
    </lineage>
</organism>
<accession>A0ABT5P135</accession>
<proteinExistence type="predicted"/>
<keyword evidence="2" id="KW-1185">Reference proteome</keyword>
<sequence length="95" mass="10668">MQAANSQADHATSLILNQRTSKVCDDEPVLFQESRLVLSSDLQRVLLVRYIEQYSPAGSQWVEYFHSVPVAAFNQWIMANGELHIEHSEGPASPL</sequence>
<dbReference type="RefSeq" id="WP_273913941.1">
    <property type="nucleotide sequence ID" value="NZ_JAMDGX010000121.1"/>
</dbReference>
<dbReference type="EMBL" id="JAMDGY010000121">
    <property type="protein sequence ID" value="MDD0994056.1"/>
    <property type="molecule type" value="Genomic_DNA"/>
</dbReference>
<gene>
    <name evidence="1" type="ORF">M5G11_26405</name>
</gene>
<comment type="caution">
    <text evidence="1">The sequence shown here is derived from an EMBL/GenBank/DDBJ whole genome shotgun (WGS) entry which is preliminary data.</text>
</comment>
<evidence type="ECO:0000313" key="2">
    <source>
        <dbReference type="Proteomes" id="UP001148203"/>
    </source>
</evidence>
<name>A0ABT5P135_9PSED</name>
<evidence type="ECO:0000313" key="1">
    <source>
        <dbReference type="EMBL" id="MDD0994056.1"/>
    </source>
</evidence>